<dbReference type="InterPro" id="IPR011611">
    <property type="entry name" value="PfkB_dom"/>
</dbReference>
<evidence type="ECO:0000256" key="1">
    <source>
        <dbReference type="ARBA" id="ARBA00022679"/>
    </source>
</evidence>
<dbReference type="RefSeq" id="WP_194449385.1">
    <property type="nucleotide sequence ID" value="NZ_CP063849.1"/>
</dbReference>
<evidence type="ECO:0000313" key="4">
    <source>
        <dbReference type="EMBL" id="QOY87718.1"/>
    </source>
</evidence>
<reference evidence="4 5" key="1">
    <citation type="submission" date="2020-10" db="EMBL/GenBank/DDBJ databases">
        <title>Complete genome sequence of Paludibaculum fermentans P105T, a facultatively anaerobic acidobacterium capable of dissimilatory Fe(III) reduction.</title>
        <authorList>
            <person name="Dedysh S.N."/>
            <person name="Beletsky A.V."/>
            <person name="Kulichevskaya I.S."/>
            <person name="Mardanov A.V."/>
            <person name="Ravin N.V."/>
        </authorList>
    </citation>
    <scope>NUCLEOTIDE SEQUENCE [LARGE SCALE GENOMIC DNA]</scope>
    <source>
        <strain evidence="4 5">P105</strain>
    </source>
</reference>
<dbReference type="PANTHER" id="PTHR46969:SF1">
    <property type="entry name" value="BIFUNCTIONAL PROTEIN HLDE"/>
    <property type="match status" value="1"/>
</dbReference>
<dbReference type="CDD" id="cd01172">
    <property type="entry name" value="RfaE_like"/>
    <property type="match status" value="1"/>
</dbReference>
<dbReference type="Proteomes" id="UP000593892">
    <property type="component" value="Chromosome"/>
</dbReference>
<dbReference type="SUPFAM" id="SSF53613">
    <property type="entry name" value="Ribokinase-like"/>
    <property type="match status" value="1"/>
</dbReference>
<evidence type="ECO:0000256" key="2">
    <source>
        <dbReference type="ARBA" id="ARBA00022777"/>
    </source>
</evidence>
<keyword evidence="2 4" id="KW-0418">Kinase</keyword>
<dbReference type="GO" id="GO:0005829">
    <property type="term" value="C:cytosol"/>
    <property type="evidence" value="ECO:0007669"/>
    <property type="project" value="TreeGrafter"/>
</dbReference>
<dbReference type="InterPro" id="IPR011913">
    <property type="entry name" value="RfaE_dom_I"/>
</dbReference>
<dbReference type="InterPro" id="IPR029056">
    <property type="entry name" value="Ribokinase-like"/>
</dbReference>
<dbReference type="GO" id="GO:0016773">
    <property type="term" value="F:phosphotransferase activity, alcohol group as acceptor"/>
    <property type="evidence" value="ECO:0007669"/>
    <property type="project" value="InterPro"/>
</dbReference>
<proteinExistence type="predicted"/>
<name>A0A7S7NQ71_PALFE</name>
<dbReference type="KEGG" id="pfer:IRI77_34065"/>
<evidence type="ECO:0000313" key="5">
    <source>
        <dbReference type="Proteomes" id="UP000593892"/>
    </source>
</evidence>
<dbReference type="Pfam" id="PF00294">
    <property type="entry name" value="PfkB"/>
    <property type="match status" value="1"/>
</dbReference>
<protein>
    <submittedName>
        <fullName evidence="4">Bifunctional hydroxymethylpyrimidine kinase/phosphomethylpyrimidine kinase</fullName>
    </submittedName>
</protein>
<accession>A0A7S7NQ71</accession>
<gene>
    <name evidence="4" type="ORF">IRI77_34065</name>
</gene>
<keyword evidence="1" id="KW-0808">Transferase</keyword>
<dbReference type="AlphaFoldDB" id="A0A7S7NQ71"/>
<organism evidence="4 5">
    <name type="scientific">Paludibaculum fermentans</name>
    <dbReference type="NCBI Taxonomy" id="1473598"/>
    <lineage>
        <taxon>Bacteria</taxon>
        <taxon>Pseudomonadati</taxon>
        <taxon>Acidobacteriota</taxon>
        <taxon>Terriglobia</taxon>
        <taxon>Bryobacterales</taxon>
        <taxon>Bryobacteraceae</taxon>
        <taxon>Paludibaculum</taxon>
    </lineage>
</organism>
<keyword evidence="5" id="KW-1185">Reference proteome</keyword>
<feature type="domain" description="Carbohydrate kinase PfkB" evidence="3">
    <location>
        <begin position="31"/>
        <end position="313"/>
    </location>
</feature>
<sequence length="326" mass="34890">MLNARRANELIRRFADLRVLVAGDLMLDEFVWGNVARISPEAPVPVVEVTGESFYAGGAANVARNLREFTPGVSVAGLTGADPAGERLTGLLRDAGIDSTCILEDPNRRTIVKTRVVARHQQVVRIDRESRLKPDERQARDLLARLEDALSRCDALLLSDYAKGFLTPEVAQGLCRLAKGKIITVDPSPKNPLPWQGVTAVKPNLKEARAASGLGDEAEPEAAGTELLRRWGTEMVLLTMGEQGMLLLHQGEAVYHTPTRAREVFDVSGAGDTAIAVFTLGLAAGASPAEAAELANHASGVAVGKLGTATVNPRELEESVREIHGE</sequence>
<dbReference type="PANTHER" id="PTHR46969">
    <property type="entry name" value="BIFUNCTIONAL PROTEIN HLDE"/>
    <property type="match status" value="1"/>
</dbReference>
<dbReference type="Gene3D" id="3.40.1190.20">
    <property type="match status" value="1"/>
</dbReference>
<dbReference type="GO" id="GO:0033785">
    <property type="term" value="F:heptose 7-phosphate kinase activity"/>
    <property type="evidence" value="ECO:0007669"/>
    <property type="project" value="TreeGrafter"/>
</dbReference>
<dbReference type="GO" id="GO:0033786">
    <property type="term" value="F:heptose-1-phosphate adenylyltransferase activity"/>
    <property type="evidence" value="ECO:0007669"/>
    <property type="project" value="TreeGrafter"/>
</dbReference>
<dbReference type="EMBL" id="CP063849">
    <property type="protein sequence ID" value="QOY87718.1"/>
    <property type="molecule type" value="Genomic_DNA"/>
</dbReference>
<evidence type="ECO:0000259" key="3">
    <source>
        <dbReference type="Pfam" id="PF00294"/>
    </source>
</evidence>